<feature type="region of interest" description="Disordered" evidence="1">
    <location>
        <begin position="132"/>
        <end position="187"/>
    </location>
</feature>
<name>A0AAV5W829_9BILA</name>
<feature type="compositionally biased region" description="Basic and acidic residues" evidence="1">
    <location>
        <begin position="75"/>
        <end position="93"/>
    </location>
</feature>
<feature type="transmembrane region" description="Helical" evidence="2">
    <location>
        <begin position="6"/>
        <end position="24"/>
    </location>
</feature>
<proteinExistence type="predicted"/>
<feature type="compositionally biased region" description="Basic and acidic residues" evidence="1">
    <location>
        <begin position="178"/>
        <end position="187"/>
    </location>
</feature>
<evidence type="ECO:0000256" key="2">
    <source>
        <dbReference type="SAM" id="Phobius"/>
    </source>
</evidence>
<gene>
    <name evidence="3" type="ORF">PFISCL1PPCAC_18161</name>
</gene>
<keyword evidence="2" id="KW-0812">Transmembrane</keyword>
<feature type="region of interest" description="Disordered" evidence="1">
    <location>
        <begin position="32"/>
        <end position="93"/>
    </location>
</feature>
<feature type="non-terminal residue" evidence="3">
    <location>
        <position position="1"/>
    </location>
</feature>
<keyword evidence="4" id="KW-1185">Reference proteome</keyword>
<dbReference type="Proteomes" id="UP001432322">
    <property type="component" value="Unassembled WGS sequence"/>
</dbReference>
<keyword evidence="2" id="KW-1133">Transmembrane helix</keyword>
<evidence type="ECO:0000313" key="4">
    <source>
        <dbReference type="Proteomes" id="UP001432322"/>
    </source>
</evidence>
<keyword evidence="2" id="KW-0472">Membrane</keyword>
<feature type="non-terminal residue" evidence="3">
    <location>
        <position position="187"/>
    </location>
</feature>
<organism evidence="3 4">
    <name type="scientific">Pristionchus fissidentatus</name>
    <dbReference type="NCBI Taxonomy" id="1538716"/>
    <lineage>
        <taxon>Eukaryota</taxon>
        <taxon>Metazoa</taxon>
        <taxon>Ecdysozoa</taxon>
        <taxon>Nematoda</taxon>
        <taxon>Chromadorea</taxon>
        <taxon>Rhabditida</taxon>
        <taxon>Rhabditina</taxon>
        <taxon>Diplogasteromorpha</taxon>
        <taxon>Diplogasteroidea</taxon>
        <taxon>Neodiplogasteridae</taxon>
        <taxon>Pristionchus</taxon>
    </lineage>
</organism>
<evidence type="ECO:0000256" key="1">
    <source>
        <dbReference type="SAM" id="MobiDB-lite"/>
    </source>
</evidence>
<sequence>TTVPAMALLLFMTLALVPSILFVCNTQKRREKAAIAQRQREQEEEENKKTEEERKKDKEEREEREMIRKMANARLSEELAAEAKERDETRSKRIEELMEVKGIDKASATSMIKHEDANAAVLYTQISLRRSKTRTRVKAELEEQRARKKTSLGDFEKFEKDLRSGEDRKEATPMNGTKSDEKNSNAE</sequence>
<dbReference type="AlphaFoldDB" id="A0AAV5W829"/>
<accession>A0AAV5W829</accession>
<comment type="caution">
    <text evidence="3">The sequence shown here is derived from an EMBL/GenBank/DDBJ whole genome shotgun (WGS) entry which is preliminary data.</text>
</comment>
<evidence type="ECO:0000313" key="3">
    <source>
        <dbReference type="EMBL" id="GMT26864.1"/>
    </source>
</evidence>
<feature type="compositionally biased region" description="Basic and acidic residues" evidence="1">
    <location>
        <begin position="38"/>
        <end position="68"/>
    </location>
</feature>
<dbReference type="EMBL" id="BTSY01000005">
    <property type="protein sequence ID" value="GMT26864.1"/>
    <property type="molecule type" value="Genomic_DNA"/>
</dbReference>
<reference evidence="3" key="1">
    <citation type="submission" date="2023-10" db="EMBL/GenBank/DDBJ databases">
        <title>Genome assembly of Pristionchus species.</title>
        <authorList>
            <person name="Yoshida K."/>
            <person name="Sommer R.J."/>
        </authorList>
    </citation>
    <scope>NUCLEOTIDE SEQUENCE</scope>
    <source>
        <strain evidence="3">RS5133</strain>
    </source>
</reference>
<protein>
    <submittedName>
        <fullName evidence="3">Uncharacterized protein</fullName>
    </submittedName>
</protein>
<feature type="compositionally biased region" description="Basic and acidic residues" evidence="1">
    <location>
        <begin position="154"/>
        <end position="171"/>
    </location>
</feature>